<comment type="caution">
    <text evidence="1">The sequence shown here is derived from an EMBL/GenBank/DDBJ whole genome shotgun (WGS) entry which is preliminary data.</text>
</comment>
<dbReference type="EMBL" id="JBHTIK010000008">
    <property type="protein sequence ID" value="MFD0849420.1"/>
    <property type="molecule type" value="Genomic_DNA"/>
</dbReference>
<name>A0ABW3C6A9_SPHXN</name>
<proteinExistence type="predicted"/>
<evidence type="ECO:0000313" key="2">
    <source>
        <dbReference type="Proteomes" id="UP001597124"/>
    </source>
</evidence>
<accession>A0ABW3C6A9</accession>
<dbReference type="RefSeq" id="WP_381491947.1">
    <property type="nucleotide sequence ID" value="NZ_JBHTIK010000008.1"/>
</dbReference>
<dbReference type="Proteomes" id="UP001597124">
    <property type="component" value="Unassembled WGS sequence"/>
</dbReference>
<reference evidence="2" key="1">
    <citation type="journal article" date="2019" name="Int. J. Syst. Evol. Microbiol.">
        <title>The Global Catalogue of Microorganisms (GCM) 10K type strain sequencing project: providing services to taxonomists for standard genome sequencing and annotation.</title>
        <authorList>
            <consortium name="The Broad Institute Genomics Platform"/>
            <consortium name="The Broad Institute Genome Sequencing Center for Infectious Disease"/>
            <person name="Wu L."/>
            <person name="Ma J."/>
        </authorList>
    </citation>
    <scope>NUCLEOTIDE SEQUENCE [LARGE SCALE GENOMIC DNA]</scope>
    <source>
        <strain evidence="2">CCUG 52537</strain>
    </source>
</reference>
<keyword evidence="2" id="KW-1185">Reference proteome</keyword>
<organism evidence="1 2">
    <name type="scientific">Sphingosinicella xenopeptidilytica</name>
    <dbReference type="NCBI Taxonomy" id="364098"/>
    <lineage>
        <taxon>Bacteria</taxon>
        <taxon>Pseudomonadati</taxon>
        <taxon>Pseudomonadota</taxon>
        <taxon>Alphaproteobacteria</taxon>
        <taxon>Sphingomonadales</taxon>
        <taxon>Sphingosinicellaceae</taxon>
        <taxon>Sphingosinicella</taxon>
    </lineage>
</organism>
<evidence type="ECO:0008006" key="3">
    <source>
        <dbReference type="Google" id="ProtNLM"/>
    </source>
</evidence>
<sequence>MANIQSLAFEKIIQDAVTLATTLIEEDADCQRFRSLRGRSAPSGFLVFH</sequence>
<evidence type="ECO:0000313" key="1">
    <source>
        <dbReference type="EMBL" id="MFD0849420.1"/>
    </source>
</evidence>
<protein>
    <recommendedName>
        <fullName evidence="3">Transposase</fullName>
    </recommendedName>
</protein>
<gene>
    <name evidence="1" type="ORF">ACFQ00_13880</name>
</gene>